<dbReference type="AlphaFoldDB" id="A0A554J9E5"/>
<dbReference type="InterPro" id="IPR000850">
    <property type="entry name" value="Adenylat/UMP-CMP_kin"/>
</dbReference>
<comment type="catalytic activity">
    <reaction evidence="6">
        <text>AMP + ATP = 2 ADP</text>
        <dbReference type="Rhea" id="RHEA:12973"/>
        <dbReference type="ChEBI" id="CHEBI:30616"/>
        <dbReference type="ChEBI" id="CHEBI:456215"/>
        <dbReference type="ChEBI" id="CHEBI:456216"/>
        <dbReference type="EC" id="2.7.4.3"/>
    </reaction>
</comment>
<evidence type="ECO:0000256" key="6">
    <source>
        <dbReference type="RuleBase" id="RU003331"/>
    </source>
</evidence>
<organism evidence="7 8">
    <name type="scientific">Candidatus Doudnabacteria bacterium Gr01-1014_77</name>
    <dbReference type="NCBI Taxonomy" id="2017133"/>
    <lineage>
        <taxon>Bacteria</taxon>
        <taxon>Candidatus Doudnaibacteriota</taxon>
    </lineage>
</organism>
<accession>A0A554J9E5</accession>
<dbReference type="GO" id="GO:0005524">
    <property type="term" value="F:ATP binding"/>
    <property type="evidence" value="ECO:0007669"/>
    <property type="project" value="UniProtKB-KW"/>
</dbReference>
<dbReference type="PRINTS" id="PR00094">
    <property type="entry name" value="ADENYLTKNASE"/>
</dbReference>
<reference evidence="7 8" key="1">
    <citation type="submission" date="2017-07" db="EMBL/GenBank/DDBJ databases">
        <title>Mechanisms for carbon and nitrogen cycling indicate functional differentiation within the Candidate Phyla Radiation.</title>
        <authorList>
            <person name="Danczak R.E."/>
            <person name="Johnston M.D."/>
            <person name="Kenah C."/>
            <person name="Slattery M."/>
            <person name="Wrighton K.C."/>
            <person name="Wilkins M.J."/>
        </authorList>
    </citation>
    <scope>NUCLEOTIDE SEQUENCE [LARGE SCALE GENOMIC DNA]</scope>
    <source>
        <strain evidence="7">Gr01-1014_77</strain>
    </source>
</reference>
<protein>
    <recommendedName>
        <fullName evidence="6">Adenylate kinase</fullName>
        <ecNumber evidence="6">2.7.4.3</ecNumber>
    </recommendedName>
</protein>
<keyword evidence="2" id="KW-0545">Nucleotide biosynthesis</keyword>
<dbReference type="Gene3D" id="3.40.50.300">
    <property type="entry name" value="P-loop containing nucleotide triphosphate hydrolases"/>
    <property type="match status" value="1"/>
</dbReference>
<evidence type="ECO:0000256" key="1">
    <source>
        <dbReference type="ARBA" id="ARBA00022679"/>
    </source>
</evidence>
<dbReference type="EC" id="2.7.4.3" evidence="6"/>
<dbReference type="GO" id="GO:0004017">
    <property type="term" value="F:AMP kinase activity"/>
    <property type="evidence" value="ECO:0007669"/>
    <property type="project" value="UniProtKB-EC"/>
</dbReference>
<comment type="caution">
    <text evidence="7">The sequence shown here is derived from an EMBL/GenBank/DDBJ whole genome shotgun (WGS) entry which is preliminary data.</text>
</comment>
<dbReference type="PANTHER" id="PTHR23359">
    <property type="entry name" value="NUCLEOTIDE KINASE"/>
    <property type="match status" value="1"/>
</dbReference>
<evidence type="ECO:0000256" key="3">
    <source>
        <dbReference type="ARBA" id="ARBA00022741"/>
    </source>
</evidence>
<name>A0A554J9E5_9BACT</name>
<keyword evidence="3 6" id="KW-0547">Nucleotide-binding</keyword>
<dbReference type="EMBL" id="VMFF01000079">
    <property type="protein sequence ID" value="TSC64948.1"/>
    <property type="molecule type" value="Genomic_DNA"/>
</dbReference>
<comment type="subcellular location">
    <subcellularLocation>
        <location evidence="6">Cytoplasm</location>
    </subcellularLocation>
</comment>
<feature type="non-terminal residue" evidence="7">
    <location>
        <position position="147"/>
    </location>
</feature>
<gene>
    <name evidence="7" type="ORF">G01um101477_665</name>
</gene>
<sequence length="147" mass="16469">MYNNYNMNTSTYIFIGPQGSGKGTQAEFLVKKLNAEFVEMGGLLREISSQDSEFGKHVKGLIDNGVLLTDDDIEKVLTEKLSQIDRTKTVVFDGVPRRIGQANFLLKALDAVGRKDLVTIYISLPREETFHRLSLRRVCEVCTTPAI</sequence>
<dbReference type="InterPro" id="IPR027417">
    <property type="entry name" value="P-loop_NTPase"/>
</dbReference>
<dbReference type="SUPFAM" id="SSF52540">
    <property type="entry name" value="P-loop containing nucleoside triphosphate hydrolases"/>
    <property type="match status" value="1"/>
</dbReference>
<evidence type="ECO:0000256" key="5">
    <source>
        <dbReference type="RuleBase" id="RU003330"/>
    </source>
</evidence>
<dbReference type="CDD" id="cd01428">
    <property type="entry name" value="ADK"/>
    <property type="match status" value="1"/>
</dbReference>
<dbReference type="GO" id="GO:0005737">
    <property type="term" value="C:cytoplasm"/>
    <property type="evidence" value="ECO:0007669"/>
    <property type="project" value="UniProtKB-SubCell"/>
</dbReference>
<evidence type="ECO:0000313" key="7">
    <source>
        <dbReference type="EMBL" id="TSC64948.1"/>
    </source>
</evidence>
<proteinExistence type="inferred from homology"/>
<comment type="subunit">
    <text evidence="6">Monomer.</text>
</comment>
<evidence type="ECO:0000313" key="8">
    <source>
        <dbReference type="Proteomes" id="UP000319613"/>
    </source>
</evidence>
<keyword evidence="6" id="KW-0067">ATP-binding</keyword>
<dbReference type="Pfam" id="PF00406">
    <property type="entry name" value="ADK"/>
    <property type="match status" value="1"/>
</dbReference>
<dbReference type="Proteomes" id="UP000319613">
    <property type="component" value="Unassembled WGS sequence"/>
</dbReference>
<evidence type="ECO:0000256" key="2">
    <source>
        <dbReference type="ARBA" id="ARBA00022727"/>
    </source>
</evidence>
<comment type="similarity">
    <text evidence="5">Belongs to the adenylate kinase family.</text>
</comment>
<keyword evidence="4 5" id="KW-0418">Kinase</keyword>
<keyword evidence="1 5" id="KW-0808">Transferase</keyword>
<evidence type="ECO:0000256" key="4">
    <source>
        <dbReference type="ARBA" id="ARBA00022777"/>
    </source>
</evidence>